<sequence length="171" mass="19041">MTCCCAVGCSNQQGKGKKLFRVPLGERNKKRRKIWMSRIKRKNFTCTPATRLCEDHFTIDQFEPHILAKTGEKKLKPDAVPSLFAYNSPSIPRRLPCRRNQEMCAEASTSIQQIQTFEDVQDMTLPGDEQCHVSVEASTAAAQETILPDNGQCHVFVEASTAAARHDTAGS</sequence>
<keyword evidence="2 5" id="KW-0863">Zinc-finger</keyword>
<keyword evidence="3" id="KW-0862">Zinc</keyword>
<dbReference type="AlphaFoldDB" id="A0A0K8R940"/>
<reference evidence="7" key="1">
    <citation type="submission" date="2012-12" db="EMBL/GenBank/DDBJ databases">
        <title>Identification and characterization of a phenylalanine ammonia-lyase gene family in Isatis indigotica Fort.</title>
        <authorList>
            <person name="Liu Q."/>
            <person name="Chen J."/>
            <person name="Zhou X."/>
            <person name="Di P."/>
            <person name="Xiao Y."/>
            <person name="Xuan H."/>
            <person name="Zhang L."/>
            <person name="Chen W."/>
        </authorList>
    </citation>
    <scope>NUCLEOTIDE SEQUENCE</scope>
    <source>
        <tissue evidence="7">Salivary gland</tissue>
    </source>
</reference>
<dbReference type="PANTHER" id="PTHR46927:SF3">
    <property type="entry name" value="THAP-TYPE DOMAIN-CONTAINING PROTEIN"/>
    <property type="match status" value="1"/>
</dbReference>
<dbReference type="InterPro" id="IPR038441">
    <property type="entry name" value="THAP_Znf_sf"/>
</dbReference>
<accession>A0A0K8R940</accession>
<evidence type="ECO:0000256" key="5">
    <source>
        <dbReference type="PROSITE-ProRule" id="PRU00309"/>
    </source>
</evidence>
<evidence type="ECO:0000256" key="3">
    <source>
        <dbReference type="ARBA" id="ARBA00022833"/>
    </source>
</evidence>
<dbReference type="InterPro" id="IPR052224">
    <property type="entry name" value="THAP_domain_protein"/>
</dbReference>
<protein>
    <submittedName>
        <fullName evidence="7">Putative transposase strongylocentrotus purpuratus: similar to transposase</fullName>
    </submittedName>
</protein>
<dbReference type="EMBL" id="GADI01006207">
    <property type="protein sequence ID" value="JAA67601.1"/>
    <property type="molecule type" value="mRNA"/>
</dbReference>
<dbReference type="InterPro" id="IPR006612">
    <property type="entry name" value="THAP_Znf"/>
</dbReference>
<dbReference type="SUPFAM" id="SSF57716">
    <property type="entry name" value="Glucocorticoid receptor-like (DNA-binding domain)"/>
    <property type="match status" value="1"/>
</dbReference>
<proteinExistence type="evidence at transcript level"/>
<organism evidence="7">
    <name type="scientific">Ixodes ricinus</name>
    <name type="common">Common tick</name>
    <name type="synonym">Acarus ricinus</name>
    <dbReference type="NCBI Taxonomy" id="34613"/>
    <lineage>
        <taxon>Eukaryota</taxon>
        <taxon>Metazoa</taxon>
        <taxon>Ecdysozoa</taxon>
        <taxon>Arthropoda</taxon>
        <taxon>Chelicerata</taxon>
        <taxon>Arachnida</taxon>
        <taxon>Acari</taxon>
        <taxon>Parasitiformes</taxon>
        <taxon>Ixodida</taxon>
        <taxon>Ixodoidea</taxon>
        <taxon>Ixodidae</taxon>
        <taxon>Ixodinae</taxon>
        <taxon>Ixodes</taxon>
    </lineage>
</organism>
<name>A0A0K8R940_IXORI</name>
<dbReference type="Gene3D" id="6.20.210.20">
    <property type="entry name" value="THAP domain"/>
    <property type="match status" value="1"/>
</dbReference>
<dbReference type="PANTHER" id="PTHR46927">
    <property type="entry name" value="AGAP005574-PA"/>
    <property type="match status" value="1"/>
</dbReference>
<evidence type="ECO:0000256" key="2">
    <source>
        <dbReference type="ARBA" id="ARBA00022771"/>
    </source>
</evidence>
<dbReference type="SMART" id="SM00692">
    <property type="entry name" value="DM3"/>
    <property type="match status" value="1"/>
</dbReference>
<evidence type="ECO:0000259" key="6">
    <source>
        <dbReference type="PROSITE" id="PS50950"/>
    </source>
</evidence>
<feature type="domain" description="THAP-type" evidence="6">
    <location>
        <begin position="1"/>
        <end position="84"/>
    </location>
</feature>
<dbReference type="GO" id="GO:0008270">
    <property type="term" value="F:zinc ion binding"/>
    <property type="evidence" value="ECO:0007669"/>
    <property type="project" value="UniProtKB-KW"/>
</dbReference>
<evidence type="ECO:0000256" key="4">
    <source>
        <dbReference type="ARBA" id="ARBA00023125"/>
    </source>
</evidence>
<dbReference type="SMART" id="SM00980">
    <property type="entry name" value="THAP"/>
    <property type="match status" value="1"/>
</dbReference>
<evidence type="ECO:0000313" key="7">
    <source>
        <dbReference type="EMBL" id="JAA67601.1"/>
    </source>
</evidence>
<keyword evidence="4 5" id="KW-0238">DNA-binding</keyword>
<dbReference type="Pfam" id="PF05485">
    <property type="entry name" value="THAP"/>
    <property type="match status" value="1"/>
</dbReference>
<dbReference type="GO" id="GO:0003677">
    <property type="term" value="F:DNA binding"/>
    <property type="evidence" value="ECO:0007669"/>
    <property type="project" value="UniProtKB-UniRule"/>
</dbReference>
<evidence type="ECO:0000256" key="1">
    <source>
        <dbReference type="ARBA" id="ARBA00022723"/>
    </source>
</evidence>
<dbReference type="PROSITE" id="PS50950">
    <property type="entry name" value="ZF_THAP"/>
    <property type="match status" value="1"/>
</dbReference>
<keyword evidence="1" id="KW-0479">Metal-binding</keyword>